<dbReference type="RefSeq" id="WP_045683751.1">
    <property type="nucleotide sequence ID" value="NZ_CP010803.1"/>
</dbReference>
<keyword evidence="2" id="KW-1185">Reference proteome</keyword>
<dbReference type="HOGENOM" id="CLU_117601_0_0_5"/>
<dbReference type="EMBL" id="CP010803">
    <property type="protein sequence ID" value="AJY47395.1"/>
    <property type="molecule type" value="Genomic_DNA"/>
</dbReference>
<dbReference type="STRING" id="1486262.TM49_19770"/>
<dbReference type="OrthoDB" id="4297974at2"/>
<dbReference type="Gene3D" id="3.40.50.300">
    <property type="entry name" value="P-loop containing nucleotide triphosphate hydrolases"/>
    <property type="match status" value="1"/>
</dbReference>
<dbReference type="KEGG" id="mey:TM49_19770"/>
<dbReference type="PATRIC" id="fig|1486262.3.peg.4090"/>
<protein>
    <submittedName>
        <fullName evidence="1">Uncharacterized protein</fullName>
    </submittedName>
</protein>
<reference evidence="1 2" key="1">
    <citation type="journal article" date="2015" name="Genome Announc.">
        <title>Complete genome sequence of Martelella endophytica YC6887, which has antifungal activity associated with a halophyte.</title>
        <authorList>
            <person name="Khan A."/>
            <person name="Khan H."/>
            <person name="Chung E.J."/>
            <person name="Hossain M.T."/>
            <person name="Chung Y.R."/>
        </authorList>
    </citation>
    <scope>NUCLEOTIDE SEQUENCE [LARGE SCALE GENOMIC DNA]</scope>
    <source>
        <strain evidence="1">YC6887</strain>
    </source>
</reference>
<organism evidence="1 2">
    <name type="scientific">Martelella endophytica</name>
    <dbReference type="NCBI Taxonomy" id="1486262"/>
    <lineage>
        <taxon>Bacteria</taxon>
        <taxon>Pseudomonadati</taxon>
        <taxon>Pseudomonadota</taxon>
        <taxon>Alphaproteobacteria</taxon>
        <taxon>Hyphomicrobiales</taxon>
        <taxon>Aurantimonadaceae</taxon>
        <taxon>Martelella</taxon>
    </lineage>
</organism>
<dbReference type="AlphaFoldDB" id="A0A0D5LTV8"/>
<sequence>MTIILIGGTSHTGKSTLAARLGDRLGIDVMSTDKLGRHPGRPWPVVRPEVAEFYRSLSPETIHWFLKVHHENMRPRLGNLIETAPAAGLVLEGSALRPEYMAGWNATARVFLHADPAFLTDRIRISSQYDTLSTEARALVDVFTERSLRENAEGLEAARRHDITLIDAADGDTMARLAESLVSDHRRLAEEPAKD</sequence>
<accession>A0A0D5LTV8</accession>
<dbReference type="Proteomes" id="UP000032611">
    <property type="component" value="Chromosome"/>
</dbReference>
<dbReference type="SUPFAM" id="SSF52540">
    <property type="entry name" value="P-loop containing nucleoside triphosphate hydrolases"/>
    <property type="match status" value="1"/>
</dbReference>
<proteinExistence type="predicted"/>
<name>A0A0D5LTV8_MAREN</name>
<gene>
    <name evidence="1" type="ORF">TM49_19770</name>
</gene>
<dbReference type="InterPro" id="IPR027417">
    <property type="entry name" value="P-loop_NTPase"/>
</dbReference>
<evidence type="ECO:0000313" key="1">
    <source>
        <dbReference type="EMBL" id="AJY47395.1"/>
    </source>
</evidence>
<evidence type="ECO:0000313" key="2">
    <source>
        <dbReference type="Proteomes" id="UP000032611"/>
    </source>
</evidence>